<sequence>MRQMGKMTRKRFEVRDSNHPKVKEKSLTEMSETENERKWMKDRKLSVGDTVLWRIYGTGPRWMPGTVAQVRDPSDSMVTREEVPSEGGEAILNIDNTETESFEEEEELIEESTILLNRSNRIRKKPKYLDDFLVKV</sequence>
<gene>
    <name evidence="2" type="ORF">T10_10519</name>
</gene>
<feature type="compositionally biased region" description="Basic and acidic residues" evidence="1">
    <location>
        <begin position="72"/>
        <end position="83"/>
    </location>
</feature>
<accession>A0A0V1N1B6</accession>
<keyword evidence="3" id="KW-1185">Reference proteome</keyword>
<evidence type="ECO:0000313" key="3">
    <source>
        <dbReference type="Proteomes" id="UP000054843"/>
    </source>
</evidence>
<proteinExistence type="predicted"/>
<dbReference type="OrthoDB" id="5928499at2759"/>
<organism evidence="2 3">
    <name type="scientific">Trichinella papuae</name>
    <dbReference type="NCBI Taxonomy" id="268474"/>
    <lineage>
        <taxon>Eukaryota</taxon>
        <taxon>Metazoa</taxon>
        <taxon>Ecdysozoa</taxon>
        <taxon>Nematoda</taxon>
        <taxon>Enoplea</taxon>
        <taxon>Dorylaimia</taxon>
        <taxon>Trichinellida</taxon>
        <taxon>Trichinellidae</taxon>
        <taxon>Trichinella</taxon>
    </lineage>
</organism>
<dbReference type="Proteomes" id="UP000054843">
    <property type="component" value="Unassembled WGS sequence"/>
</dbReference>
<feature type="region of interest" description="Disordered" evidence="1">
    <location>
        <begin position="1"/>
        <end position="38"/>
    </location>
</feature>
<name>A0A0V1N1B6_9BILA</name>
<evidence type="ECO:0000256" key="1">
    <source>
        <dbReference type="SAM" id="MobiDB-lite"/>
    </source>
</evidence>
<feature type="compositionally biased region" description="Basic and acidic residues" evidence="1">
    <location>
        <begin position="10"/>
        <end position="27"/>
    </location>
</feature>
<dbReference type="EMBL" id="JYDO01000017">
    <property type="protein sequence ID" value="KRZ77632.1"/>
    <property type="molecule type" value="Genomic_DNA"/>
</dbReference>
<evidence type="ECO:0000313" key="2">
    <source>
        <dbReference type="EMBL" id="KRZ77632.1"/>
    </source>
</evidence>
<protein>
    <submittedName>
        <fullName evidence="2">Uncharacterized protein</fullName>
    </submittedName>
</protein>
<dbReference type="STRING" id="268474.A0A0V1N1B6"/>
<dbReference type="AlphaFoldDB" id="A0A0V1N1B6"/>
<comment type="caution">
    <text evidence="2">The sequence shown here is derived from an EMBL/GenBank/DDBJ whole genome shotgun (WGS) entry which is preliminary data.</text>
</comment>
<feature type="region of interest" description="Disordered" evidence="1">
    <location>
        <begin position="66"/>
        <end position="90"/>
    </location>
</feature>
<reference evidence="2 3" key="1">
    <citation type="submission" date="2015-01" db="EMBL/GenBank/DDBJ databases">
        <title>Evolution of Trichinella species and genotypes.</title>
        <authorList>
            <person name="Korhonen P.K."/>
            <person name="Edoardo P."/>
            <person name="Giuseppe L.R."/>
            <person name="Gasser R.B."/>
        </authorList>
    </citation>
    <scope>NUCLEOTIDE SEQUENCE [LARGE SCALE GENOMIC DNA]</scope>
    <source>
        <strain evidence="2">ISS1980</strain>
    </source>
</reference>